<feature type="compositionally biased region" description="Basic and acidic residues" evidence="1">
    <location>
        <begin position="580"/>
        <end position="628"/>
    </location>
</feature>
<feature type="compositionally biased region" description="Low complexity" evidence="1">
    <location>
        <begin position="648"/>
        <end position="659"/>
    </location>
</feature>
<dbReference type="Gene3D" id="2.30.30.140">
    <property type="match status" value="1"/>
</dbReference>
<dbReference type="AlphaFoldDB" id="A0A226E1H2"/>
<evidence type="ECO:0000313" key="3">
    <source>
        <dbReference type="EMBL" id="OXA50316.1"/>
    </source>
</evidence>
<reference evidence="3 4" key="1">
    <citation type="submission" date="2015-12" db="EMBL/GenBank/DDBJ databases">
        <title>The genome of Folsomia candida.</title>
        <authorList>
            <person name="Faddeeva A."/>
            <person name="Derks M.F."/>
            <person name="Anvar Y."/>
            <person name="Smit S."/>
            <person name="Van Straalen N."/>
            <person name="Roelofs D."/>
        </authorList>
    </citation>
    <scope>NUCLEOTIDE SEQUENCE [LARGE SCALE GENOMIC DNA]</scope>
    <source>
        <strain evidence="3 4">VU population</strain>
        <tissue evidence="3">Whole body</tissue>
    </source>
</reference>
<feature type="compositionally biased region" description="Basic and acidic residues" evidence="1">
    <location>
        <begin position="508"/>
        <end position="536"/>
    </location>
</feature>
<dbReference type="PROSITE" id="PS50304">
    <property type="entry name" value="TUDOR"/>
    <property type="match status" value="1"/>
</dbReference>
<feature type="compositionally biased region" description="Polar residues" evidence="1">
    <location>
        <begin position="231"/>
        <end position="262"/>
    </location>
</feature>
<name>A0A226E1H2_FOLCA</name>
<dbReference type="Pfam" id="PF00567">
    <property type="entry name" value="TUDOR"/>
    <property type="match status" value="1"/>
</dbReference>
<accession>A0A226E1H2</accession>
<dbReference type="CDD" id="cd20379">
    <property type="entry name" value="Tudor_dTUD-like"/>
    <property type="match status" value="1"/>
</dbReference>
<dbReference type="Proteomes" id="UP000198287">
    <property type="component" value="Unassembled WGS sequence"/>
</dbReference>
<feature type="compositionally biased region" description="Pro residues" evidence="1">
    <location>
        <begin position="480"/>
        <end position="491"/>
    </location>
</feature>
<dbReference type="OrthoDB" id="10052065at2759"/>
<dbReference type="InterPro" id="IPR002999">
    <property type="entry name" value="Tudor"/>
</dbReference>
<feature type="compositionally biased region" description="Low complexity" evidence="1">
    <location>
        <begin position="211"/>
        <end position="230"/>
    </location>
</feature>
<feature type="domain" description="Tudor" evidence="2">
    <location>
        <begin position="738"/>
        <end position="794"/>
    </location>
</feature>
<feature type="compositionally biased region" description="Basic and acidic residues" evidence="1">
    <location>
        <begin position="431"/>
        <end position="452"/>
    </location>
</feature>
<feature type="region of interest" description="Disordered" evidence="1">
    <location>
        <begin position="403"/>
        <end position="661"/>
    </location>
</feature>
<sequence length="957" mass="106550">MQISDAPQFLCSAGECAKREKPRTTRAQSNFGSRPARVVDSFAPRCGIFSRRKVAEDKGRHQRDQFLVLILLMEGSSSRTFPQPGGRGRGHGRGSGFRSPQGGGDPSVGHEIDYDVDKTGDFNTDKQDTAEQKALFYKPPSYTKQYSSSSFNNTPPSQSYHRPQHQNRRFDNHNNKNRNSNYDRNRFQNGRGGGGGGDRDISRSDNSPNYSNPALNSNPNHSNNFNNIPSQMNESNSGPQSPFSINFSNDRNIPVSFPSNKSVPRPPAFRDDSRFANNKFDSPDQDMTRDSSSRRGVPMSSRNHTGGGGDGYQSDCPSGLSARPSGAVPARHSSGMVLSKIQDPATAGVVPPASEITSFFREFKPIDCHCCNQLMGFQHRVTGYFFCTSACIERDGHGQGANGFVRPALTGSTASTPIPPSTRTPPAGNVYKERQRDEKPLDSSPNKARDFGNRNVVPSPLNGPQEVQHPAKRNIAETRAPPPSPRVPEFAPPKRPDEPSYRNVSTIAKHEERSRPNSYDTVDKKAPRMATEEERPSALSPPVPAPIAAPAPNPDMIAAASIRKTKPVNPFFKKMPGALDSEKPKISGDEERQAREVEDKRQAREVGDKRQAREVEDKRQARELDEQRNPPPRPKRVEQDQPPTQLKVQAEPQVQAAAASTPPQFVKKVAAKEPEVPRIMWQSCKYSDSLVEGAPVKMSFMWNVNKLQVVASADENRLNTLQDKVGMHLKLVPKLSRPPVIDEMVLGEYNGEYYRGRVTKINGDKYKVVFVDFGDAQEMPYTEMYPISEYLLEDPIFSTTLVLEGVATPKKKVKIGKKLNDLFENEMILQLLEPLVVSDAQSYKGVLWVDDEKHLNGLIFDVLAKMESDASAERSMKQYYDIPKLDELLPIANFQEEFHRTGKLTRTLLKQIQASILESYTTQAKVQQNMIEHEMSPCLWIQHVLLGGYAGGHAKVK</sequence>
<feature type="region of interest" description="Disordered" evidence="1">
    <location>
        <begin position="77"/>
        <end position="331"/>
    </location>
</feature>
<evidence type="ECO:0000313" key="4">
    <source>
        <dbReference type="Proteomes" id="UP000198287"/>
    </source>
</evidence>
<protein>
    <recommendedName>
        <fullName evidence="2">Tudor domain-containing protein</fullName>
    </recommendedName>
</protein>
<proteinExistence type="predicted"/>
<keyword evidence="4" id="KW-1185">Reference proteome</keyword>
<feature type="compositionally biased region" description="Pro residues" evidence="1">
    <location>
        <begin position="539"/>
        <end position="553"/>
    </location>
</feature>
<organism evidence="3 4">
    <name type="scientific">Folsomia candida</name>
    <name type="common">Springtail</name>
    <dbReference type="NCBI Taxonomy" id="158441"/>
    <lineage>
        <taxon>Eukaryota</taxon>
        <taxon>Metazoa</taxon>
        <taxon>Ecdysozoa</taxon>
        <taxon>Arthropoda</taxon>
        <taxon>Hexapoda</taxon>
        <taxon>Collembola</taxon>
        <taxon>Entomobryomorpha</taxon>
        <taxon>Isotomoidea</taxon>
        <taxon>Isotomidae</taxon>
        <taxon>Proisotominae</taxon>
        <taxon>Folsomia</taxon>
    </lineage>
</organism>
<feature type="compositionally biased region" description="Polar residues" evidence="1">
    <location>
        <begin position="142"/>
        <end position="161"/>
    </location>
</feature>
<gene>
    <name evidence="3" type="ORF">Fcan01_15210</name>
</gene>
<dbReference type="SUPFAM" id="SSF63748">
    <property type="entry name" value="Tudor/PWWP/MBT"/>
    <property type="match status" value="1"/>
</dbReference>
<dbReference type="EMBL" id="LNIX01000009">
    <property type="protein sequence ID" value="OXA50316.1"/>
    <property type="molecule type" value="Genomic_DNA"/>
</dbReference>
<dbReference type="SMART" id="SM00333">
    <property type="entry name" value="TUDOR"/>
    <property type="match status" value="1"/>
</dbReference>
<evidence type="ECO:0000259" key="2">
    <source>
        <dbReference type="PROSITE" id="PS50304"/>
    </source>
</evidence>
<evidence type="ECO:0000256" key="1">
    <source>
        <dbReference type="SAM" id="MobiDB-lite"/>
    </source>
</evidence>
<feature type="compositionally biased region" description="Basic and acidic residues" evidence="1">
    <location>
        <begin position="108"/>
        <end position="131"/>
    </location>
</feature>
<comment type="caution">
    <text evidence="3">The sequence shown here is derived from an EMBL/GenBank/DDBJ whole genome shotgun (WGS) entry which is preliminary data.</text>
</comment>